<dbReference type="RefSeq" id="WP_229871368.1">
    <property type="nucleotide sequence ID" value="NZ_BMPF01000005.1"/>
</dbReference>
<keyword evidence="2" id="KW-1185">Reference proteome</keyword>
<name>A0A830FDE0_9EURY</name>
<dbReference type="InterPro" id="IPR009359">
    <property type="entry name" value="PaaB"/>
</dbReference>
<dbReference type="InterPro" id="IPR023976">
    <property type="entry name" value="CHP04031_Htur1727"/>
</dbReference>
<dbReference type="NCBIfam" id="TIGR04031">
    <property type="entry name" value="Htur_1727_fam"/>
    <property type="match status" value="1"/>
</dbReference>
<dbReference type="InterPro" id="IPR038693">
    <property type="entry name" value="PaaB_sf"/>
</dbReference>
<comment type="caution">
    <text evidence="1">The sequence shown here is derived from an EMBL/GenBank/DDBJ whole genome shotgun (WGS) entry which is preliminary data.</text>
</comment>
<evidence type="ECO:0000313" key="2">
    <source>
        <dbReference type="Proteomes" id="UP000628840"/>
    </source>
</evidence>
<evidence type="ECO:0000313" key="1">
    <source>
        <dbReference type="EMBL" id="GGL42637.1"/>
    </source>
</evidence>
<dbReference type="Proteomes" id="UP000628840">
    <property type="component" value="Unassembled WGS sequence"/>
</dbReference>
<dbReference type="AlphaFoldDB" id="A0A830FDE0"/>
<dbReference type="Gene3D" id="3.10.20.520">
    <property type="entry name" value="Phenylacetic acid degradation B"/>
    <property type="match status" value="1"/>
</dbReference>
<gene>
    <name evidence="1" type="ORF">GCM10009037_27720</name>
</gene>
<organism evidence="1 2">
    <name type="scientific">Halarchaeum grantii</name>
    <dbReference type="NCBI Taxonomy" id="1193105"/>
    <lineage>
        <taxon>Archaea</taxon>
        <taxon>Methanobacteriati</taxon>
        <taxon>Methanobacteriota</taxon>
        <taxon>Stenosarchaea group</taxon>
        <taxon>Halobacteria</taxon>
        <taxon>Halobacteriales</taxon>
        <taxon>Halobacteriaceae</taxon>
    </lineage>
</organism>
<reference evidence="1 2" key="1">
    <citation type="journal article" date="2019" name="Int. J. Syst. Evol. Microbiol.">
        <title>The Global Catalogue of Microorganisms (GCM) 10K type strain sequencing project: providing services to taxonomists for standard genome sequencing and annotation.</title>
        <authorList>
            <consortium name="The Broad Institute Genomics Platform"/>
            <consortium name="The Broad Institute Genome Sequencing Center for Infectious Disease"/>
            <person name="Wu L."/>
            <person name="Ma J."/>
        </authorList>
    </citation>
    <scope>NUCLEOTIDE SEQUENCE [LARGE SCALE GENOMIC DNA]</scope>
    <source>
        <strain evidence="1 2">JCM 19585</strain>
    </source>
</reference>
<dbReference type="Pfam" id="PF06243">
    <property type="entry name" value="PaaB"/>
    <property type="match status" value="1"/>
</dbReference>
<proteinExistence type="predicted"/>
<accession>A0A830FDE0</accession>
<sequence length="96" mass="10200">MDETDRRRIDARSRSATSGEWEVFVRETTEAALRHVGSVTAPNADVAHEQATRLFGAELADVWVAPATAVTRFVADGVETEAGTEDGAPAAGVEES</sequence>
<dbReference type="EMBL" id="BMPF01000005">
    <property type="protein sequence ID" value="GGL42637.1"/>
    <property type="molecule type" value="Genomic_DNA"/>
</dbReference>
<protein>
    <submittedName>
        <fullName evidence="1">RSAM-partnered protein</fullName>
    </submittedName>
</protein>